<accession>A0ABV2M2R0</accession>
<dbReference type="EMBL" id="JBEPMJ010000014">
    <property type="protein sequence ID" value="MET3750750.1"/>
    <property type="molecule type" value="Genomic_DNA"/>
</dbReference>
<dbReference type="InterPro" id="IPR011990">
    <property type="entry name" value="TPR-like_helical_dom_sf"/>
</dbReference>
<keyword evidence="2" id="KW-1185">Reference proteome</keyword>
<dbReference type="RefSeq" id="WP_257464751.1">
    <property type="nucleotide sequence ID" value="NZ_BAABXP010000001.1"/>
</dbReference>
<reference evidence="1 2" key="1">
    <citation type="submission" date="2024-06" db="EMBL/GenBank/DDBJ databases">
        <title>Genomic Encyclopedia of Type Strains, Phase IV (KMG-IV): sequencing the most valuable type-strain genomes for metagenomic binning, comparative biology and taxonomic classification.</title>
        <authorList>
            <person name="Goeker M."/>
        </authorList>
    </citation>
    <scope>NUCLEOTIDE SEQUENCE [LARGE SCALE GENOMIC DNA]</scope>
    <source>
        <strain evidence="1 2">DSM 29492</strain>
    </source>
</reference>
<evidence type="ECO:0000313" key="1">
    <source>
        <dbReference type="EMBL" id="MET3750750.1"/>
    </source>
</evidence>
<proteinExistence type="predicted"/>
<protein>
    <submittedName>
        <fullName evidence="1">Tetratricopeptide (TPR) repeat protein</fullName>
    </submittedName>
</protein>
<sequence length="260" mass="30049">MSGYILCQTKTADSPYFIENISTNIYTLEELCYYLFHNLYLIDDTVMNERLCLWLQDELNLPGLAARLRANLGKFSSLEDVLYPVFKEINYLTYEELKVLNARIQKLDRESRQVREKQKGDALMENGMYVHAIQVYQKLLEENDLEEYGQGLTAKVCHNLGCAFSYLFQMEKALEYFRKEWESGGERQALKTCLLALHSVRTEEKYKAQARELGADDELMSEVAEVLRVFAAKPGITVEKEKTDALLEKFTGEYHRGTGS</sequence>
<gene>
    <name evidence="1" type="ORF">ABID24_002003</name>
</gene>
<evidence type="ECO:0000313" key="2">
    <source>
        <dbReference type="Proteomes" id="UP001549106"/>
    </source>
</evidence>
<comment type="caution">
    <text evidence="1">The sequence shown here is derived from an EMBL/GenBank/DDBJ whole genome shotgun (WGS) entry which is preliminary data.</text>
</comment>
<dbReference type="SUPFAM" id="SSF48452">
    <property type="entry name" value="TPR-like"/>
    <property type="match status" value="1"/>
</dbReference>
<dbReference type="Pfam" id="PF13181">
    <property type="entry name" value="TPR_8"/>
    <property type="match status" value="1"/>
</dbReference>
<organism evidence="1 2">
    <name type="scientific">Blautia caecimuris</name>
    <dbReference type="NCBI Taxonomy" id="1796615"/>
    <lineage>
        <taxon>Bacteria</taxon>
        <taxon>Bacillati</taxon>
        <taxon>Bacillota</taxon>
        <taxon>Clostridia</taxon>
        <taxon>Lachnospirales</taxon>
        <taxon>Lachnospiraceae</taxon>
        <taxon>Blautia</taxon>
    </lineage>
</organism>
<dbReference type="Gene3D" id="1.25.40.10">
    <property type="entry name" value="Tetratricopeptide repeat domain"/>
    <property type="match status" value="1"/>
</dbReference>
<dbReference type="InterPro" id="IPR019734">
    <property type="entry name" value="TPR_rpt"/>
</dbReference>
<name>A0ABV2M2R0_9FIRM</name>
<dbReference type="Proteomes" id="UP001549106">
    <property type="component" value="Unassembled WGS sequence"/>
</dbReference>